<evidence type="ECO:0000313" key="2">
    <source>
        <dbReference type="EMBL" id="CAA7269964.1"/>
    </source>
</evidence>
<dbReference type="EMBL" id="CACVBS010000083">
    <property type="protein sequence ID" value="CAA7269964.1"/>
    <property type="molecule type" value="Genomic_DNA"/>
</dbReference>
<dbReference type="InterPro" id="IPR011032">
    <property type="entry name" value="GroES-like_sf"/>
</dbReference>
<protein>
    <recommendedName>
        <fullName evidence="1">Enoyl reductase (ER) domain-containing protein</fullName>
    </recommendedName>
</protein>
<evidence type="ECO:0000313" key="3">
    <source>
        <dbReference type="Proteomes" id="UP000467700"/>
    </source>
</evidence>
<proteinExistence type="predicted"/>
<dbReference type="SUPFAM" id="SSF50129">
    <property type="entry name" value="GroES-like"/>
    <property type="match status" value="1"/>
</dbReference>
<organism evidence="2 3">
    <name type="scientific">Cyclocybe aegerita</name>
    <name type="common">Black poplar mushroom</name>
    <name type="synonym">Agrocybe aegerita</name>
    <dbReference type="NCBI Taxonomy" id="1973307"/>
    <lineage>
        <taxon>Eukaryota</taxon>
        <taxon>Fungi</taxon>
        <taxon>Dikarya</taxon>
        <taxon>Basidiomycota</taxon>
        <taxon>Agaricomycotina</taxon>
        <taxon>Agaricomycetes</taxon>
        <taxon>Agaricomycetidae</taxon>
        <taxon>Agaricales</taxon>
        <taxon>Agaricineae</taxon>
        <taxon>Bolbitiaceae</taxon>
        <taxon>Cyclocybe</taxon>
    </lineage>
</organism>
<sequence length="347" mass="37235">MTETQKALLLDKKFGDFFVGTTEKYKPGPDEILIKVQSAALNPVDWKIQRYGAIIEKFPAVLGVDIAGDVEDVGEGVTKFKVGERIFCHTEWTKSPHAAFQQYAISLAVTAAKIPSNISYDQVATIPAVLSTAYLGLYNKKPHGAGLTPPFTPAGEGKYIGEPLIVIGGASSVGQLTIQLARLSGFSPLIVTASLKHTDFLKSLGATHVLDRNLQLDAVREELDKITGGKAVKIVYDAISLAATQKLAWDLVGPGGQLIVVLSAEVEPEDGKVIVSVLSGLRMPNNLEPLEELYNRHIAGLLERGVIKPTRVEVLPNGLSGIPEGLKRMQADQVSGVKLVARPQETA</sequence>
<accession>A0A8S0W0B6</accession>
<dbReference type="Pfam" id="PF08240">
    <property type="entry name" value="ADH_N"/>
    <property type="match status" value="1"/>
</dbReference>
<name>A0A8S0W0B6_CYCAE</name>
<dbReference type="InterPro" id="IPR020843">
    <property type="entry name" value="ER"/>
</dbReference>
<reference evidence="2 3" key="1">
    <citation type="submission" date="2020-01" db="EMBL/GenBank/DDBJ databases">
        <authorList>
            <person name="Gupta K D."/>
        </authorList>
    </citation>
    <scope>NUCLEOTIDE SEQUENCE [LARGE SCALE GENOMIC DNA]</scope>
</reference>
<feature type="domain" description="Enoyl reductase (ER)" evidence="1">
    <location>
        <begin position="20"/>
        <end position="341"/>
    </location>
</feature>
<dbReference type="PANTHER" id="PTHR45348">
    <property type="entry name" value="HYPOTHETICAL OXIDOREDUCTASE (EUROFUNG)"/>
    <property type="match status" value="1"/>
</dbReference>
<dbReference type="Pfam" id="PF00107">
    <property type="entry name" value="ADH_zinc_N"/>
    <property type="match status" value="1"/>
</dbReference>
<dbReference type="AlphaFoldDB" id="A0A8S0W0B6"/>
<dbReference type="Gene3D" id="3.40.50.720">
    <property type="entry name" value="NAD(P)-binding Rossmann-like Domain"/>
    <property type="match status" value="1"/>
</dbReference>
<dbReference type="SMART" id="SM00829">
    <property type="entry name" value="PKS_ER"/>
    <property type="match status" value="1"/>
</dbReference>
<dbReference type="InterPro" id="IPR013149">
    <property type="entry name" value="ADH-like_C"/>
</dbReference>
<gene>
    <name evidence="2" type="ORF">AAE3_LOCUS12224</name>
</gene>
<dbReference type="Proteomes" id="UP000467700">
    <property type="component" value="Unassembled WGS sequence"/>
</dbReference>
<dbReference type="PANTHER" id="PTHR45348:SF2">
    <property type="entry name" value="ZINC-TYPE ALCOHOL DEHYDROGENASE-LIKE PROTEIN C2E1P3.01"/>
    <property type="match status" value="1"/>
</dbReference>
<comment type="caution">
    <text evidence="2">The sequence shown here is derived from an EMBL/GenBank/DDBJ whole genome shotgun (WGS) entry which is preliminary data.</text>
</comment>
<dbReference type="InterPro" id="IPR047122">
    <property type="entry name" value="Trans-enoyl_RdTase-like"/>
</dbReference>
<dbReference type="Gene3D" id="3.90.180.10">
    <property type="entry name" value="Medium-chain alcohol dehydrogenases, catalytic domain"/>
    <property type="match status" value="1"/>
</dbReference>
<dbReference type="InterPro" id="IPR036291">
    <property type="entry name" value="NAD(P)-bd_dom_sf"/>
</dbReference>
<dbReference type="OrthoDB" id="3233595at2759"/>
<keyword evidence="3" id="KW-1185">Reference proteome</keyword>
<dbReference type="CDD" id="cd08249">
    <property type="entry name" value="enoyl_reductase_like"/>
    <property type="match status" value="1"/>
</dbReference>
<evidence type="ECO:0000259" key="1">
    <source>
        <dbReference type="SMART" id="SM00829"/>
    </source>
</evidence>
<dbReference type="GO" id="GO:0016651">
    <property type="term" value="F:oxidoreductase activity, acting on NAD(P)H"/>
    <property type="evidence" value="ECO:0007669"/>
    <property type="project" value="InterPro"/>
</dbReference>
<dbReference type="SUPFAM" id="SSF51735">
    <property type="entry name" value="NAD(P)-binding Rossmann-fold domains"/>
    <property type="match status" value="1"/>
</dbReference>
<dbReference type="InterPro" id="IPR013154">
    <property type="entry name" value="ADH-like_N"/>
</dbReference>